<dbReference type="PANTHER" id="PTHR33573:SF30">
    <property type="entry name" value="CASP-LIKE PROTEIN 2C1-RELATED"/>
    <property type="match status" value="1"/>
</dbReference>
<comment type="subunit">
    <text evidence="3 8">Homodimer and heterodimers.</text>
</comment>
<evidence type="ECO:0000259" key="9">
    <source>
        <dbReference type="Pfam" id="PF04535"/>
    </source>
</evidence>
<evidence type="ECO:0000256" key="2">
    <source>
        <dbReference type="ARBA" id="ARBA00007651"/>
    </source>
</evidence>
<dbReference type="Pfam" id="PF04535">
    <property type="entry name" value="CASP_dom"/>
    <property type="match status" value="1"/>
</dbReference>
<evidence type="ECO:0000256" key="4">
    <source>
        <dbReference type="ARBA" id="ARBA00022475"/>
    </source>
</evidence>
<evidence type="ECO:0000256" key="5">
    <source>
        <dbReference type="ARBA" id="ARBA00022692"/>
    </source>
</evidence>
<dbReference type="AlphaFoldDB" id="A0A0D6R291"/>
<name>A0A0D6R291_ARACU</name>
<evidence type="ECO:0000256" key="7">
    <source>
        <dbReference type="ARBA" id="ARBA00023136"/>
    </source>
</evidence>
<sequence length="194" mass="21133">MGGEGEAVEVIGQKKVMVVERRLKTGEALLRFAMLALAILSAVRVATDKQTRDIFGIHKTAKFTDVKALLVLVVMNGIVASYSFVRGLICVLSLYTGSSVLSKPLAWLFFGFDQTIAYLILGAAAAATESAYLAKRGQSEFQWIKVCDFYGKFCNQIGEGLVSAFFVSLCMITVSGMSAYNLFRLYGTKGKSIH</sequence>
<feature type="transmembrane region" description="Helical" evidence="8">
    <location>
        <begin position="68"/>
        <end position="95"/>
    </location>
</feature>
<keyword evidence="4 8" id="KW-1003">Cell membrane</keyword>
<evidence type="ECO:0000256" key="8">
    <source>
        <dbReference type="RuleBase" id="RU361233"/>
    </source>
</evidence>
<dbReference type="InterPro" id="IPR006459">
    <property type="entry name" value="CASP/CASPL"/>
</dbReference>
<dbReference type="EMBL" id="GCKF01037586">
    <property type="protein sequence ID" value="JAG96403.1"/>
    <property type="molecule type" value="Transcribed_RNA"/>
</dbReference>
<feature type="transmembrane region" description="Helical" evidence="8">
    <location>
        <begin position="115"/>
        <end position="134"/>
    </location>
</feature>
<dbReference type="PANTHER" id="PTHR33573">
    <property type="entry name" value="CASP-LIKE PROTEIN 4A4"/>
    <property type="match status" value="1"/>
</dbReference>
<proteinExistence type="inferred from homology"/>
<keyword evidence="6 8" id="KW-1133">Transmembrane helix</keyword>
<feature type="domain" description="Casparian strip membrane protein" evidence="9">
    <location>
        <begin position="21"/>
        <end position="170"/>
    </location>
</feature>
<reference evidence="10" key="1">
    <citation type="submission" date="2015-03" db="EMBL/GenBank/DDBJ databases">
        <title>A transcriptome of Araucaria cunninghamii, an australian fine timber species.</title>
        <authorList>
            <person name="Jing Yi C.J.Y."/>
            <person name="Yin San L.Y.S."/>
            <person name="Abdul Karim S.S."/>
            <person name="Wan Azmi N.N."/>
            <person name="Hercus R.R."/>
            <person name="Croft L.L."/>
        </authorList>
    </citation>
    <scope>NUCLEOTIDE SEQUENCE</scope>
    <source>
        <strain evidence="10">MI0301</strain>
        <tissue evidence="10">Leaf</tissue>
    </source>
</reference>
<dbReference type="EMBL" id="GCKF01037587">
    <property type="protein sequence ID" value="JAG96402.1"/>
    <property type="molecule type" value="Transcribed_RNA"/>
</dbReference>
<comment type="similarity">
    <text evidence="2 8">Belongs to the Casparian strip membrane proteins (CASP) family.</text>
</comment>
<evidence type="ECO:0000256" key="3">
    <source>
        <dbReference type="ARBA" id="ARBA00011489"/>
    </source>
</evidence>
<feature type="transmembrane region" description="Helical" evidence="8">
    <location>
        <begin position="161"/>
        <end position="183"/>
    </location>
</feature>
<accession>A0A0D6R291</accession>
<keyword evidence="5 8" id="KW-0812">Transmembrane</keyword>
<organism evidence="10">
    <name type="scientific">Araucaria cunninghamii</name>
    <name type="common">Hoop pine</name>
    <name type="synonym">Moreton Bay pine</name>
    <dbReference type="NCBI Taxonomy" id="56994"/>
    <lineage>
        <taxon>Eukaryota</taxon>
        <taxon>Viridiplantae</taxon>
        <taxon>Streptophyta</taxon>
        <taxon>Embryophyta</taxon>
        <taxon>Tracheophyta</taxon>
        <taxon>Spermatophyta</taxon>
        <taxon>Pinopsida</taxon>
        <taxon>Pinidae</taxon>
        <taxon>Conifers II</taxon>
        <taxon>Araucariales</taxon>
        <taxon>Araucariaceae</taxon>
        <taxon>Araucaria</taxon>
    </lineage>
</organism>
<dbReference type="GO" id="GO:0005886">
    <property type="term" value="C:plasma membrane"/>
    <property type="evidence" value="ECO:0007669"/>
    <property type="project" value="UniProtKB-SubCell"/>
</dbReference>
<comment type="subcellular location">
    <subcellularLocation>
        <location evidence="1 8">Cell membrane</location>
        <topology evidence="1 8">Multi-pass membrane protein</topology>
    </subcellularLocation>
</comment>
<dbReference type="NCBIfam" id="TIGR01569">
    <property type="entry name" value="A_tha_TIGR01569"/>
    <property type="match status" value="1"/>
</dbReference>
<dbReference type="InterPro" id="IPR006702">
    <property type="entry name" value="CASP_dom"/>
</dbReference>
<keyword evidence="7 8" id="KW-0472">Membrane</keyword>
<protein>
    <recommendedName>
        <fullName evidence="8">CASP-like protein</fullName>
    </recommendedName>
</protein>
<evidence type="ECO:0000256" key="6">
    <source>
        <dbReference type="ARBA" id="ARBA00022989"/>
    </source>
</evidence>
<evidence type="ECO:0000256" key="1">
    <source>
        <dbReference type="ARBA" id="ARBA00004651"/>
    </source>
</evidence>
<evidence type="ECO:0000313" key="10">
    <source>
        <dbReference type="EMBL" id="JAG96403.1"/>
    </source>
</evidence>
<feature type="transmembrane region" description="Helical" evidence="8">
    <location>
        <begin position="28"/>
        <end position="47"/>
    </location>
</feature>